<dbReference type="PANTHER" id="PTHR27003">
    <property type="entry name" value="OS07G0166700 PROTEIN"/>
    <property type="match status" value="1"/>
</dbReference>
<evidence type="ECO:0000313" key="3">
    <source>
        <dbReference type="Proteomes" id="UP000235145"/>
    </source>
</evidence>
<dbReference type="InterPro" id="IPR045272">
    <property type="entry name" value="ANXUR1/2-like"/>
</dbReference>
<dbReference type="Gene3D" id="1.10.510.10">
    <property type="entry name" value="Transferase(Phosphotransferase) domain 1"/>
    <property type="match status" value="1"/>
</dbReference>
<dbReference type="Pfam" id="PF00069">
    <property type="entry name" value="Pkinase"/>
    <property type="match status" value="1"/>
</dbReference>
<comment type="caution">
    <text evidence="2">The sequence shown here is derived from an EMBL/GenBank/DDBJ whole genome shotgun (WGS) entry which is preliminary data.</text>
</comment>
<dbReference type="InterPro" id="IPR008271">
    <property type="entry name" value="Ser/Thr_kinase_AS"/>
</dbReference>
<dbReference type="EMBL" id="NBSK02000001">
    <property type="protein sequence ID" value="KAJ0225103.1"/>
    <property type="molecule type" value="Genomic_DNA"/>
</dbReference>
<evidence type="ECO:0000313" key="2">
    <source>
        <dbReference type="EMBL" id="KAJ0225103.1"/>
    </source>
</evidence>
<dbReference type="InterPro" id="IPR011009">
    <property type="entry name" value="Kinase-like_dom_sf"/>
</dbReference>
<dbReference type="PROSITE" id="PS00108">
    <property type="entry name" value="PROTEIN_KINASE_ST"/>
    <property type="match status" value="1"/>
</dbReference>
<dbReference type="GO" id="GO:0004714">
    <property type="term" value="F:transmembrane receptor protein tyrosine kinase activity"/>
    <property type="evidence" value="ECO:0007669"/>
    <property type="project" value="InterPro"/>
</dbReference>
<keyword evidence="3" id="KW-1185">Reference proteome</keyword>
<reference evidence="2 3" key="1">
    <citation type="journal article" date="2017" name="Nat. Commun.">
        <title>Genome assembly with in vitro proximity ligation data and whole-genome triplication in lettuce.</title>
        <authorList>
            <person name="Reyes-Chin-Wo S."/>
            <person name="Wang Z."/>
            <person name="Yang X."/>
            <person name="Kozik A."/>
            <person name="Arikit S."/>
            <person name="Song C."/>
            <person name="Xia L."/>
            <person name="Froenicke L."/>
            <person name="Lavelle D.O."/>
            <person name="Truco M.J."/>
            <person name="Xia R."/>
            <person name="Zhu S."/>
            <person name="Xu C."/>
            <person name="Xu H."/>
            <person name="Xu X."/>
            <person name="Cox K."/>
            <person name="Korf I."/>
            <person name="Meyers B.C."/>
            <person name="Michelmore R.W."/>
        </authorList>
    </citation>
    <scope>NUCLEOTIDE SEQUENCE [LARGE SCALE GENOMIC DNA]</scope>
    <source>
        <strain evidence="3">cv. Salinas</strain>
        <tissue evidence="2">Seedlings</tissue>
    </source>
</reference>
<gene>
    <name evidence="2" type="ORF">LSAT_V11C100034470</name>
</gene>
<evidence type="ECO:0000259" key="1">
    <source>
        <dbReference type="PROSITE" id="PS50011"/>
    </source>
</evidence>
<proteinExistence type="predicted"/>
<dbReference type="AlphaFoldDB" id="A0A9R1WJE3"/>
<name>A0A9R1WJE3_LACSA</name>
<feature type="domain" description="Protein kinase" evidence="1">
    <location>
        <begin position="1"/>
        <end position="193"/>
    </location>
</feature>
<dbReference type="PROSITE" id="PS50011">
    <property type="entry name" value="PROTEIN_KINASE_DOM"/>
    <property type="match status" value="1"/>
</dbReference>
<organism evidence="2 3">
    <name type="scientific">Lactuca sativa</name>
    <name type="common">Garden lettuce</name>
    <dbReference type="NCBI Taxonomy" id="4236"/>
    <lineage>
        <taxon>Eukaryota</taxon>
        <taxon>Viridiplantae</taxon>
        <taxon>Streptophyta</taxon>
        <taxon>Embryophyta</taxon>
        <taxon>Tracheophyta</taxon>
        <taxon>Spermatophyta</taxon>
        <taxon>Magnoliopsida</taxon>
        <taxon>eudicotyledons</taxon>
        <taxon>Gunneridae</taxon>
        <taxon>Pentapetalae</taxon>
        <taxon>asterids</taxon>
        <taxon>campanulids</taxon>
        <taxon>Asterales</taxon>
        <taxon>Asteraceae</taxon>
        <taxon>Cichorioideae</taxon>
        <taxon>Cichorieae</taxon>
        <taxon>Lactucinae</taxon>
        <taxon>Lactuca</taxon>
    </lineage>
</organism>
<dbReference type="PANTHER" id="PTHR27003:SF471">
    <property type="entry name" value="VASCULAR ENDOTHELIAL GROWTH FACTOR RECEPTOR 2 (VEGFR2)-RELATED"/>
    <property type="match status" value="1"/>
</dbReference>
<dbReference type="Proteomes" id="UP000235145">
    <property type="component" value="Unassembled WGS sequence"/>
</dbReference>
<dbReference type="InterPro" id="IPR000719">
    <property type="entry name" value="Prot_kinase_dom"/>
</dbReference>
<dbReference type="SMART" id="SM00220">
    <property type="entry name" value="S_TKc"/>
    <property type="match status" value="1"/>
</dbReference>
<dbReference type="SUPFAM" id="SSF56112">
    <property type="entry name" value="Protein kinase-like (PK-like)"/>
    <property type="match status" value="1"/>
</dbReference>
<sequence>MGESIIVYEYASRGSLDRYLPDNGLSWIKRLEICIDIASGLDVLHGGGVTQEVAVIHRDIKSSNILLDDNWKAKITDFGMSFISPMNKDMDFVIENNTYGTLGYCDPLYLEIGFLTKESDIYSFGVVLFEILCGRLVHEYKNGDPGQSLADLIRVHYKMGKMVFESIKQQIVPKSLSTFQMIAYQCLHDEREQ</sequence>
<dbReference type="GO" id="GO:0005524">
    <property type="term" value="F:ATP binding"/>
    <property type="evidence" value="ECO:0007669"/>
    <property type="project" value="InterPro"/>
</dbReference>
<accession>A0A9R1WJE3</accession>
<protein>
    <recommendedName>
        <fullName evidence="1">Protein kinase domain-containing protein</fullName>
    </recommendedName>
</protein>